<dbReference type="Proteomes" id="UP000263517">
    <property type="component" value="Unassembled WGS sequence"/>
</dbReference>
<feature type="compositionally biased region" description="Basic and acidic residues" evidence="1">
    <location>
        <begin position="136"/>
        <end position="145"/>
    </location>
</feature>
<proteinExistence type="predicted"/>
<name>A0A350P151_9ALTE</name>
<feature type="region of interest" description="Disordered" evidence="1">
    <location>
        <begin position="126"/>
        <end position="184"/>
    </location>
</feature>
<reference evidence="2 3" key="1">
    <citation type="journal article" date="2018" name="Nat. Biotechnol.">
        <title>A standardized bacterial taxonomy based on genome phylogeny substantially revises the tree of life.</title>
        <authorList>
            <person name="Parks D.H."/>
            <person name="Chuvochina M."/>
            <person name="Waite D.W."/>
            <person name="Rinke C."/>
            <person name="Skarshewski A."/>
            <person name="Chaumeil P.A."/>
            <person name="Hugenholtz P."/>
        </authorList>
    </citation>
    <scope>NUCLEOTIDE SEQUENCE [LARGE SCALE GENOMIC DNA]</scope>
    <source>
        <strain evidence="2">UBA11978</strain>
    </source>
</reference>
<dbReference type="Pfam" id="PF04404">
    <property type="entry name" value="ERF"/>
    <property type="match status" value="1"/>
</dbReference>
<evidence type="ECO:0000313" key="3">
    <source>
        <dbReference type="Proteomes" id="UP000263517"/>
    </source>
</evidence>
<evidence type="ECO:0000256" key="1">
    <source>
        <dbReference type="SAM" id="MobiDB-lite"/>
    </source>
</evidence>
<dbReference type="AlphaFoldDB" id="A0A350P151"/>
<feature type="compositionally biased region" description="Polar residues" evidence="1">
    <location>
        <begin position="154"/>
        <end position="163"/>
    </location>
</feature>
<dbReference type="EMBL" id="DNAN01000161">
    <property type="protein sequence ID" value="HAW75018.1"/>
    <property type="molecule type" value="Genomic_DNA"/>
</dbReference>
<dbReference type="InterPro" id="IPR007499">
    <property type="entry name" value="ERF_bacteria_virus"/>
</dbReference>
<organism evidence="2 3">
    <name type="scientific">Alteromonas australica</name>
    <dbReference type="NCBI Taxonomy" id="589873"/>
    <lineage>
        <taxon>Bacteria</taxon>
        <taxon>Pseudomonadati</taxon>
        <taxon>Pseudomonadota</taxon>
        <taxon>Gammaproteobacteria</taxon>
        <taxon>Alteromonadales</taxon>
        <taxon>Alteromonadaceae</taxon>
        <taxon>Alteromonas/Salinimonas group</taxon>
        <taxon>Alteromonas</taxon>
    </lineage>
</organism>
<evidence type="ECO:0000313" key="2">
    <source>
        <dbReference type="EMBL" id="HAW75018.1"/>
    </source>
</evidence>
<protein>
    <submittedName>
        <fullName evidence="2">Uncharacterized protein</fullName>
    </submittedName>
</protein>
<accession>A0A350P151</accession>
<comment type="caution">
    <text evidence="2">The sequence shown here is derived from an EMBL/GenBank/DDBJ whole genome shotgun (WGS) entry which is preliminary data.</text>
</comment>
<sequence length="258" mass="27919">MSDIKEIATALAAFQDEMPVLRKTGQNFTKGNAATIGDVVTIAKQGAKHGLSYVQKVSRDEMGAYLESVMMHTSGQCLSSGLYPVIPEKDSPSSFGAAVTFARKNSLMALFGIADHNDEDIDWNLDSEGNHIVNPPKDEKPEGKGKVTLPDSGQEGSQSTSAREPTGGGVGQSETPTPNPYKPKIKKVVEDTPEQKAIDSLRRGINGCASKEEAVTLIKEVVGRQTDILTVQMMYQAVKPSEPDVVQIFQQKQEELQK</sequence>
<gene>
    <name evidence="2" type="ORF">DCW74_04690</name>
</gene>